<comment type="caution">
    <text evidence="2">The sequence shown here is derived from an EMBL/GenBank/DDBJ whole genome shotgun (WGS) entry which is preliminary data.</text>
</comment>
<protein>
    <submittedName>
        <fullName evidence="2">Uncharacterized protein</fullName>
    </submittedName>
</protein>
<accession>A0A7J7UA34</accession>
<name>A0A7J7UA34_PIPKU</name>
<proteinExistence type="predicted"/>
<dbReference type="Proteomes" id="UP000558488">
    <property type="component" value="Unassembled WGS sequence"/>
</dbReference>
<dbReference type="EMBL" id="JACAGB010000021">
    <property type="protein sequence ID" value="KAF6309681.1"/>
    <property type="molecule type" value="Genomic_DNA"/>
</dbReference>
<feature type="region of interest" description="Disordered" evidence="1">
    <location>
        <begin position="45"/>
        <end position="125"/>
    </location>
</feature>
<sequence>MEVCDRSVRFTNRETQAQKVQVPASFFLPQAGAVPFPTRALAGSNHWSLQRRPRPARTAAGPAPSAPRWRSPRASAAAPPDAGSPSGRAGGGSAGEGSRPGPAQPVRPRRGKEEAESRAGIRRLY</sequence>
<organism evidence="2 3">
    <name type="scientific">Pipistrellus kuhlii</name>
    <name type="common">Kuhl's pipistrelle</name>
    <dbReference type="NCBI Taxonomy" id="59472"/>
    <lineage>
        <taxon>Eukaryota</taxon>
        <taxon>Metazoa</taxon>
        <taxon>Chordata</taxon>
        <taxon>Craniata</taxon>
        <taxon>Vertebrata</taxon>
        <taxon>Euteleostomi</taxon>
        <taxon>Mammalia</taxon>
        <taxon>Eutheria</taxon>
        <taxon>Laurasiatheria</taxon>
        <taxon>Chiroptera</taxon>
        <taxon>Yangochiroptera</taxon>
        <taxon>Vespertilionidae</taxon>
        <taxon>Pipistrellus</taxon>
    </lineage>
</organism>
<evidence type="ECO:0000313" key="2">
    <source>
        <dbReference type="EMBL" id="KAF6309681.1"/>
    </source>
</evidence>
<dbReference type="AlphaFoldDB" id="A0A7J7UA34"/>
<feature type="compositionally biased region" description="Low complexity" evidence="1">
    <location>
        <begin position="56"/>
        <end position="87"/>
    </location>
</feature>
<gene>
    <name evidence="2" type="ORF">mPipKuh1_009131</name>
</gene>
<reference evidence="2 3" key="1">
    <citation type="journal article" date="2020" name="Nature">
        <title>Six reference-quality genomes reveal evolution of bat adaptations.</title>
        <authorList>
            <person name="Jebb D."/>
            <person name="Huang Z."/>
            <person name="Pippel M."/>
            <person name="Hughes G.M."/>
            <person name="Lavrichenko K."/>
            <person name="Devanna P."/>
            <person name="Winkler S."/>
            <person name="Jermiin L.S."/>
            <person name="Skirmuntt E.C."/>
            <person name="Katzourakis A."/>
            <person name="Burkitt-Gray L."/>
            <person name="Ray D.A."/>
            <person name="Sullivan K.A.M."/>
            <person name="Roscito J.G."/>
            <person name="Kirilenko B.M."/>
            <person name="Davalos L.M."/>
            <person name="Corthals A.P."/>
            <person name="Power M.L."/>
            <person name="Jones G."/>
            <person name="Ransome R.D."/>
            <person name="Dechmann D.K.N."/>
            <person name="Locatelli A.G."/>
            <person name="Puechmaille S.J."/>
            <person name="Fedrigo O."/>
            <person name="Jarvis E.D."/>
            <person name="Hiller M."/>
            <person name="Vernes S.C."/>
            <person name="Myers E.W."/>
            <person name="Teeling E.C."/>
        </authorList>
    </citation>
    <scope>NUCLEOTIDE SEQUENCE [LARGE SCALE GENOMIC DNA]</scope>
    <source>
        <strain evidence="2">MPipKuh1</strain>
        <tissue evidence="2">Flight muscle</tissue>
    </source>
</reference>
<evidence type="ECO:0000313" key="3">
    <source>
        <dbReference type="Proteomes" id="UP000558488"/>
    </source>
</evidence>
<evidence type="ECO:0000256" key="1">
    <source>
        <dbReference type="SAM" id="MobiDB-lite"/>
    </source>
</evidence>
<keyword evidence="3" id="KW-1185">Reference proteome</keyword>